<proteinExistence type="predicted"/>
<sequence length="166" mass="18388">MFTEFKIICFGVLILWSFFATKTCSYHSDEVKQLQAANQLAAVEHKAEIQKFTAEAKAKEAQWAKAESKANENFARKIEDLNAMHAVRISELSRVQHSAQAVIKYLPNATQSACTDYATAATDTLVRGAALLGRVEHTARLYDAEIERVIAACPGPIPAIDPHKRE</sequence>
<evidence type="ECO:0000313" key="1">
    <source>
        <dbReference type="EMBL" id="MDR6630404.1"/>
    </source>
</evidence>
<organism evidence="1 2">
    <name type="scientific">Acinetobacter lwoffii</name>
    <dbReference type="NCBI Taxonomy" id="28090"/>
    <lineage>
        <taxon>Bacteria</taxon>
        <taxon>Pseudomonadati</taxon>
        <taxon>Pseudomonadota</taxon>
        <taxon>Gammaproteobacteria</taxon>
        <taxon>Moraxellales</taxon>
        <taxon>Moraxellaceae</taxon>
        <taxon>Acinetobacter</taxon>
    </lineage>
</organism>
<name>A0AAW8LHG5_ACILW</name>
<comment type="caution">
    <text evidence="1">The sequence shown here is derived from an EMBL/GenBank/DDBJ whole genome shotgun (WGS) entry which is preliminary data.</text>
</comment>
<dbReference type="AlphaFoldDB" id="A0AAW8LHG5"/>
<protein>
    <recommendedName>
        <fullName evidence="3">DUF2514 family protein</fullName>
    </recommendedName>
</protein>
<evidence type="ECO:0008006" key="3">
    <source>
        <dbReference type="Google" id="ProtNLM"/>
    </source>
</evidence>
<dbReference type="RefSeq" id="WP_310077906.1">
    <property type="nucleotide sequence ID" value="NZ_JAVDSC010000012.1"/>
</dbReference>
<gene>
    <name evidence="1" type="ORF">J2X86_002459</name>
</gene>
<reference evidence="1" key="1">
    <citation type="submission" date="2023-07" db="EMBL/GenBank/DDBJ databases">
        <title>Sorghum-associated microbial communities from plants grown in Nebraska, USA.</title>
        <authorList>
            <person name="Schachtman D."/>
        </authorList>
    </citation>
    <scope>NUCLEOTIDE SEQUENCE</scope>
    <source>
        <strain evidence="1">BE44</strain>
    </source>
</reference>
<evidence type="ECO:0000313" key="2">
    <source>
        <dbReference type="Proteomes" id="UP001262767"/>
    </source>
</evidence>
<dbReference type="EMBL" id="JAVDSC010000012">
    <property type="protein sequence ID" value="MDR6630404.1"/>
    <property type="molecule type" value="Genomic_DNA"/>
</dbReference>
<accession>A0AAW8LHG5</accession>
<dbReference type="Proteomes" id="UP001262767">
    <property type="component" value="Unassembled WGS sequence"/>
</dbReference>